<feature type="compositionally biased region" description="Pro residues" evidence="1">
    <location>
        <begin position="83"/>
        <end position="93"/>
    </location>
</feature>
<feature type="compositionally biased region" description="Gly residues" evidence="1">
    <location>
        <begin position="13"/>
        <end position="28"/>
    </location>
</feature>
<reference evidence="2 3" key="1">
    <citation type="submission" date="2020-08" db="EMBL/GenBank/DDBJ databases">
        <title>Genomic Encyclopedia of Type Strains, Phase IV (KMG-IV): sequencing the most valuable type-strain genomes for metagenomic binning, comparative biology and taxonomic classification.</title>
        <authorList>
            <person name="Goeker M."/>
        </authorList>
    </citation>
    <scope>NUCLEOTIDE SEQUENCE [LARGE SCALE GENOMIC DNA]</scope>
    <source>
        <strain evidence="2 3">DSM 12141</strain>
    </source>
</reference>
<keyword evidence="2" id="KW-0808">Transferase</keyword>
<feature type="compositionally biased region" description="Low complexity" evidence="1">
    <location>
        <begin position="54"/>
        <end position="82"/>
    </location>
</feature>
<dbReference type="Gene3D" id="3.30.750.140">
    <property type="match status" value="1"/>
</dbReference>
<keyword evidence="2" id="KW-0012">Acyltransferase</keyword>
<name>A0A7W9TSZ3_CASDE</name>
<feature type="region of interest" description="Disordered" evidence="1">
    <location>
        <begin position="1"/>
        <end position="97"/>
    </location>
</feature>
<dbReference type="GO" id="GO:0016746">
    <property type="term" value="F:acyltransferase activity"/>
    <property type="evidence" value="ECO:0007669"/>
    <property type="project" value="UniProtKB-KW"/>
</dbReference>
<accession>A0A7W9TSZ3</accession>
<dbReference type="AlphaFoldDB" id="A0A7W9TSZ3"/>
<gene>
    <name evidence="2" type="ORF">HNR28_002995</name>
</gene>
<organism evidence="2 3">
    <name type="scientific">Castellaniella defragrans</name>
    <name type="common">Alcaligenes defragrans</name>
    <dbReference type="NCBI Taxonomy" id="75697"/>
    <lineage>
        <taxon>Bacteria</taxon>
        <taxon>Pseudomonadati</taxon>
        <taxon>Pseudomonadota</taxon>
        <taxon>Betaproteobacteria</taxon>
        <taxon>Burkholderiales</taxon>
        <taxon>Alcaligenaceae</taxon>
        <taxon>Castellaniella</taxon>
    </lineage>
</organism>
<comment type="caution">
    <text evidence="2">The sequence shown here is derived from an EMBL/GenBank/DDBJ whole genome shotgun (WGS) entry which is preliminary data.</text>
</comment>
<dbReference type="RefSeq" id="WP_184143008.1">
    <property type="nucleotide sequence ID" value="NZ_JACHIB010000018.1"/>
</dbReference>
<feature type="compositionally biased region" description="Basic and acidic residues" evidence="1">
    <location>
        <begin position="1"/>
        <end position="10"/>
    </location>
</feature>
<dbReference type="EMBL" id="JACHIB010000018">
    <property type="protein sequence ID" value="MBB6084947.1"/>
    <property type="molecule type" value="Genomic_DNA"/>
</dbReference>
<dbReference type="InterPro" id="IPR013390">
    <property type="entry name" value="T3SS_HpaP"/>
</dbReference>
<keyword evidence="2" id="KW-0670">Pyruvate</keyword>
<proteinExistence type="predicted"/>
<sequence length="200" mass="20357">MSMTERRIELDIGLGGGMPDLGQPGAGGPRREASDADRRAFEQALARDGGGASGEAADASADSPADAPAQTPRPFALFAGPGPAAPAPAPAPAAAPAGLAQALSEAADRMLVGDGGAGRREVRLDLKAEVLPGVTLSVYEEEGRLMAAFACASEASRETLNRCARALAEELARSLARPVRVRVSTDDPEDPCLLEADADA</sequence>
<feature type="compositionally biased region" description="Basic and acidic residues" evidence="1">
    <location>
        <begin position="29"/>
        <end position="41"/>
    </location>
</feature>
<evidence type="ECO:0000256" key="1">
    <source>
        <dbReference type="SAM" id="MobiDB-lite"/>
    </source>
</evidence>
<dbReference type="Pfam" id="PF09483">
    <property type="entry name" value="HpaP"/>
    <property type="match status" value="1"/>
</dbReference>
<evidence type="ECO:0000313" key="3">
    <source>
        <dbReference type="Proteomes" id="UP000541136"/>
    </source>
</evidence>
<dbReference type="InterPro" id="IPR038610">
    <property type="entry name" value="FliK-like_C_sf"/>
</dbReference>
<dbReference type="Proteomes" id="UP000541136">
    <property type="component" value="Unassembled WGS sequence"/>
</dbReference>
<protein>
    <submittedName>
        <fullName evidence="2">Pyruvate/2-oxoglutarate dehydrogenase complex dihydrolipoamide acyltransferase (E2) component</fullName>
    </submittedName>
</protein>
<evidence type="ECO:0000313" key="2">
    <source>
        <dbReference type="EMBL" id="MBB6084947.1"/>
    </source>
</evidence>